<keyword evidence="2" id="KW-0460">Magnesium</keyword>
<dbReference type="Gene3D" id="1.10.150.240">
    <property type="entry name" value="Putative phosphatase, domain 2"/>
    <property type="match status" value="1"/>
</dbReference>
<gene>
    <name evidence="3" type="primary">ppaX_1</name>
    <name evidence="3" type="ORF">LYSIN_01881</name>
</gene>
<dbReference type="PRINTS" id="PR00413">
    <property type="entry name" value="HADHALOGNASE"/>
</dbReference>
<dbReference type="Pfam" id="PF13419">
    <property type="entry name" value="HAD_2"/>
    <property type="match status" value="1"/>
</dbReference>
<name>A0A2S5D297_LYSSH</name>
<dbReference type="Gene3D" id="3.40.50.1000">
    <property type="entry name" value="HAD superfamily/HAD-like"/>
    <property type="match status" value="1"/>
</dbReference>
<dbReference type="GO" id="GO:0004427">
    <property type="term" value="F:inorganic diphosphate phosphatase activity"/>
    <property type="evidence" value="ECO:0007669"/>
    <property type="project" value="UniProtKB-EC"/>
</dbReference>
<dbReference type="EMBL" id="PGLV01000001">
    <property type="protein sequence ID" value="POZ57098.1"/>
    <property type="molecule type" value="Genomic_DNA"/>
</dbReference>
<dbReference type="AlphaFoldDB" id="A0A2S5D297"/>
<dbReference type="SFLD" id="SFLDG01129">
    <property type="entry name" value="C1.5:_HAD__Beta-PGM__Phosphata"/>
    <property type="match status" value="1"/>
</dbReference>
<dbReference type="GO" id="GO:0005829">
    <property type="term" value="C:cytosol"/>
    <property type="evidence" value="ECO:0007669"/>
    <property type="project" value="TreeGrafter"/>
</dbReference>
<keyword evidence="4" id="KW-1185">Reference proteome</keyword>
<dbReference type="InterPro" id="IPR036412">
    <property type="entry name" value="HAD-like_sf"/>
</dbReference>
<reference evidence="3 4" key="1">
    <citation type="submission" date="2017-11" db="EMBL/GenBank/DDBJ databases">
        <title>Genome sequence of Lysinibacillus sphaericus, a lignin-degrading bacteria isolated from municipal solid waste soil.</title>
        <authorList>
            <person name="Persinoti G.F."/>
            <person name="Paixao D.A."/>
            <person name="Bugg T.D."/>
            <person name="Squina F.M."/>
        </authorList>
    </citation>
    <scope>NUCLEOTIDE SEQUENCE [LARGE SCALE GENOMIC DNA]</scope>
    <source>
        <strain evidence="3 4">A1</strain>
    </source>
</reference>
<comment type="caution">
    <text evidence="3">The sequence shown here is derived from an EMBL/GenBank/DDBJ whole genome shotgun (WGS) entry which is preliminary data.</text>
</comment>
<dbReference type="PANTHER" id="PTHR43434:SF13">
    <property type="entry name" value="PHOSPHOGLYCOLATE PHOSPHATASE"/>
    <property type="match status" value="1"/>
</dbReference>
<dbReference type="InterPro" id="IPR006439">
    <property type="entry name" value="HAD-SF_hydro_IA"/>
</dbReference>
<dbReference type="EC" id="3.6.1.1" evidence="3"/>
<evidence type="ECO:0000256" key="1">
    <source>
        <dbReference type="ARBA" id="ARBA00022801"/>
    </source>
</evidence>
<dbReference type="NCBIfam" id="TIGR01549">
    <property type="entry name" value="HAD-SF-IA-v1"/>
    <property type="match status" value="1"/>
</dbReference>
<evidence type="ECO:0000256" key="2">
    <source>
        <dbReference type="ARBA" id="ARBA00022842"/>
    </source>
</evidence>
<dbReference type="InterPro" id="IPR050155">
    <property type="entry name" value="HAD-like_hydrolase_sf"/>
</dbReference>
<dbReference type="InterPro" id="IPR023214">
    <property type="entry name" value="HAD_sf"/>
</dbReference>
<dbReference type="InterPro" id="IPR041492">
    <property type="entry name" value="HAD_2"/>
</dbReference>
<evidence type="ECO:0000313" key="3">
    <source>
        <dbReference type="EMBL" id="POZ57098.1"/>
    </source>
</evidence>
<evidence type="ECO:0000313" key="4">
    <source>
        <dbReference type="Proteomes" id="UP000237319"/>
    </source>
</evidence>
<dbReference type="SFLD" id="SFLDS00003">
    <property type="entry name" value="Haloacid_Dehalogenase"/>
    <property type="match status" value="1"/>
</dbReference>
<dbReference type="Proteomes" id="UP000237319">
    <property type="component" value="Unassembled WGS sequence"/>
</dbReference>
<proteinExistence type="predicted"/>
<keyword evidence="1 3" id="KW-0378">Hydrolase</keyword>
<dbReference type="PANTHER" id="PTHR43434">
    <property type="entry name" value="PHOSPHOGLYCOLATE PHOSPHATASE"/>
    <property type="match status" value="1"/>
</dbReference>
<dbReference type="SUPFAM" id="SSF56784">
    <property type="entry name" value="HAD-like"/>
    <property type="match status" value="1"/>
</dbReference>
<dbReference type="InterPro" id="IPR023198">
    <property type="entry name" value="PGP-like_dom2"/>
</dbReference>
<accession>A0A2S5D297</accession>
<dbReference type="GO" id="GO:0006281">
    <property type="term" value="P:DNA repair"/>
    <property type="evidence" value="ECO:0007669"/>
    <property type="project" value="TreeGrafter"/>
</dbReference>
<dbReference type="GO" id="GO:0008967">
    <property type="term" value="F:phosphoglycolate phosphatase activity"/>
    <property type="evidence" value="ECO:0007669"/>
    <property type="project" value="TreeGrafter"/>
</dbReference>
<sequence length="208" mass="23751">MKHIIFDFDGTLADSTAVFASVWNTIAKKHEFKEVQLEDIDALKKLSIAERSKLFNFPLHKLPTILPQFYRLYQQSLQDVHLFHGMEDVIKELDKKGYTIAIISSNSKDNILAFLQTNGIDHVSEVLCSSRIFGKDKVIKKYLKQANLKTSDVLYIGDEQRDIVACKKVGIPIIWVGWGYDAIEIVQSAEPEYKVFTPAEILTIMEDL</sequence>
<dbReference type="RefSeq" id="WP_103977044.1">
    <property type="nucleotide sequence ID" value="NZ_PGLV01000001.1"/>
</dbReference>
<protein>
    <submittedName>
        <fullName evidence="3">Pyrophosphatase PpaX</fullName>
        <ecNumber evidence="3">3.6.1.1</ecNumber>
    </submittedName>
</protein>
<organism evidence="3 4">
    <name type="scientific">Lysinibacillus sphaericus</name>
    <name type="common">Bacillus sphaericus</name>
    <dbReference type="NCBI Taxonomy" id="1421"/>
    <lineage>
        <taxon>Bacteria</taxon>
        <taxon>Bacillati</taxon>
        <taxon>Bacillota</taxon>
        <taxon>Bacilli</taxon>
        <taxon>Bacillales</taxon>
        <taxon>Bacillaceae</taxon>
        <taxon>Lysinibacillus</taxon>
    </lineage>
</organism>